<proteinExistence type="predicted"/>
<name>A0A0R3X4V4_HYDTA</name>
<accession>A0A0R3X4V4</accession>
<dbReference type="InterPro" id="IPR035969">
    <property type="entry name" value="Rab-GAP_TBC_sf"/>
</dbReference>
<dbReference type="SUPFAM" id="SSF47923">
    <property type="entry name" value="Ypt/Rab-GAP domain of gyp1p"/>
    <property type="match status" value="1"/>
</dbReference>
<dbReference type="EMBL" id="UYWX01020507">
    <property type="protein sequence ID" value="VDM32998.1"/>
    <property type="molecule type" value="Genomic_DNA"/>
</dbReference>
<dbReference type="WBParaSite" id="TTAC_0000846101-mRNA-1">
    <property type="protein sequence ID" value="TTAC_0000846101-mRNA-1"/>
    <property type="gene ID" value="TTAC_0000846101"/>
</dbReference>
<protein>
    <submittedName>
        <fullName evidence="3">Rab-GAP TBC domain-containing protein</fullName>
    </submittedName>
</protein>
<dbReference type="Gene3D" id="1.10.10.750">
    <property type="entry name" value="Ypt/Rab-GAP domain of gyp1p, domain 1"/>
    <property type="match status" value="1"/>
</dbReference>
<sequence>MPAGLFTYYVVFEYRKKDVKRVDKWMKFIQSDGFDSFYKGRPNEELIRRVFKGIPPRIRPRVWPILLNVASAKRDRVYEVSRLAAATANSTAACLSWRISSYSGEESFEPAVGEICRTGQQMMTNCALCVY</sequence>
<organism evidence="3">
    <name type="scientific">Hydatigena taeniaeformis</name>
    <name type="common">Feline tapeworm</name>
    <name type="synonym">Taenia taeniaeformis</name>
    <dbReference type="NCBI Taxonomy" id="6205"/>
    <lineage>
        <taxon>Eukaryota</taxon>
        <taxon>Metazoa</taxon>
        <taxon>Spiralia</taxon>
        <taxon>Lophotrochozoa</taxon>
        <taxon>Platyhelminthes</taxon>
        <taxon>Cestoda</taxon>
        <taxon>Eucestoda</taxon>
        <taxon>Cyclophyllidea</taxon>
        <taxon>Taeniidae</taxon>
        <taxon>Hydatigera</taxon>
    </lineage>
</organism>
<reference evidence="3" key="1">
    <citation type="submission" date="2017-02" db="UniProtKB">
        <authorList>
            <consortium name="WormBaseParasite"/>
        </authorList>
    </citation>
    <scope>IDENTIFICATION</scope>
</reference>
<gene>
    <name evidence="1" type="ORF">TTAC_LOCUS8446</name>
</gene>
<evidence type="ECO:0000313" key="1">
    <source>
        <dbReference type="EMBL" id="VDM32998.1"/>
    </source>
</evidence>
<dbReference type="Proteomes" id="UP000274429">
    <property type="component" value="Unassembled WGS sequence"/>
</dbReference>
<keyword evidence="2" id="KW-1185">Reference proteome</keyword>
<evidence type="ECO:0000313" key="3">
    <source>
        <dbReference type="WBParaSite" id="TTAC_0000846101-mRNA-1"/>
    </source>
</evidence>
<evidence type="ECO:0000313" key="2">
    <source>
        <dbReference type="Proteomes" id="UP000274429"/>
    </source>
</evidence>
<reference evidence="1 2" key="2">
    <citation type="submission" date="2018-11" db="EMBL/GenBank/DDBJ databases">
        <authorList>
            <consortium name="Pathogen Informatics"/>
        </authorList>
    </citation>
    <scope>NUCLEOTIDE SEQUENCE [LARGE SCALE GENOMIC DNA]</scope>
</reference>
<dbReference type="OrthoDB" id="6286632at2759"/>
<dbReference type="STRING" id="6205.A0A0R3X4V4"/>
<dbReference type="AlphaFoldDB" id="A0A0R3X4V4"/>